<dbReference type="Proteomes" id="UP000031971">
    <property type="component" value="Unassembled WGS sequence"/>
</dbReference>
<dbReference type="EMBL" id="JXSL01000027">
    <property type="protein sequence ID" value="KIL99041.1"/>
    <property type="molecule type" value="Genomic_DNA"/>
</dbReference>
<dbReference type="SMART" id="SM00382">
    <property type="entry name" value="AAA"/>
    <property type="match status" value="1"/>
</dbReference>
<evidence type="ECO:0000313" key="6">
    <source>
        <dbReference type="Proteomes" id="UP000031971"/>
    </source>
</evidence>
<keyword evidence="3 5" id="KW-0067">ATP-binding</keyword>
<proteinExistence type="predicted"/>
<organism evidence="5 6">
    <name type="scientific">Paramagnetospirillum magnetotacticum MS-1</name>
    <dbReference type="NCBI Taxonomy" id="272627"/>
    <lineage>
        <taxon>Bacteria</taxon>
        <taxon>Pseudomonadati</taxon>
        <taxon>Pseudomonadota</taxon>
        <taxon>Alphaproteobacteria</taxon>
        <taxon>Rhodospirillales</taxon>
        <taxon>Magnetospirillaceae</taxon>
        <taxon>Paramagnetospirillum</taxon>
    </lineage>
</organism>
<evidence type="ECO:0000256" key="2">
    <source>
        <dbReference type="ARBA" id="ARBA00022741"/>
    </source>
</evidence>
<dbReference type="InterPro" id="IPR032823">
    <property type="entry name" value="BCA_ABC_TP_C"/>
</dbReference>
<dbReference type="Pfam" id="PF12399">
    <property type="entry name" value="BCA_ABC_TP_C"/>
    <property type="match status" value="1"/>
</dbReference>
<sequence length="238" mass="25493">MLLELDGITVAFGGLTAVGDVTFSMAKGDVLGLVGPNGAGKTTLFNAVSGLVRPTRGTARFNGHDLVSMPIHARARAGIGRAFQVPQPMHELTVRENLMVASRFATGRVDKERIEEILDLLKLGHKAESDAATSLALTEQKALEVGKALATNPKLLMLDEVLAGLETAGKRAFMHTLAEVKQRYGIALLIIEHDIETITRLCPRVVVLNFGRLIAEGSPDLVFNDPEVIRSYTGGEAA</sequence>
<protein>
    <submittedName>
        <fullName evidence="5">Branched-chain amino acid transport ATP-binding protein LivG</fullName>
    </submittedName>
</protein>
<dbReference type="SUPFAM" id="SSF52540">
    <property type="entry name" value="P-loop containing nucleoside triphosphate hydrolases"/>
    <property type="match status" value="1"/>
</dbReference>
<dbReference type="GO" id="GO:0005524">
    <property type="term" value="F:ATP binding"/>
    <property type="evidence" value="ECO:0007669"/>
    <property type="project" value="UniProtKB-KW"/>
</dbReference>
<name>A0A0C2V1S7_PARME</name>
<dbReference type="GO" id="GO:0016887">
    <property type="term" value="F:ATP hydrolysis activity"/>
    <property type="evidence" value="ECO:0007669"/>
    <property type="project" value="InterPro"/>
</dbReference>
<keyword evidence="1" id="KW-0813">Transport</keyword>
<reference evidence="5 6" key="1">
    <citation type="submission" date="2015-01" db="EMBL/GenBank/DDBJ databases">
        <title>Genome Sequence of Magnetospirillum magnetotacticum Strain MS-1.</title>
        <authorList>
            <person name="Marinov G.K."/>
            <person name="Smalley M.D."/>
            <person name="DeSalvo G."/>
        </authorList>
    </citation>
    <scope>NUCLEOTIDE SEQUENCE [LARGE SCALE GENOMIC DNA]</scope>
    <source>
        <strain evidence="5 6">MS-1</strain>
    </source>
</reference>
<dbReference type="PROSITE" id="PS50893">
    <property type="entry name" value="ABC_TRANSPORTER_2"/>
    <property type="match status" value="1"/>
</dbReference>
<keyword evidence="6" id="KW-1185">Reference proteome</keyword>
<dbReference type="InterPro" id="IPR003593">
    <property type="entry name" value="AAA+_ATPase"/>
</dbReference>
<dbReference type="InterPro" id="IPR003439">
    <property type="entry name" value="ABC_transporter-like_ATP-bd"/>
</dbReference>
<comment type="caution">
    <text evidence="5">The sequence shown here is derived from an EMBL/GenBank/DDBJ whole genome shotgun (WGS) entry which is preliminary data.</text>
</comment>
<dbReference type="InterPro" id="IPR027417">
    <property type="entry name" value="P-loop_NTPase"/>
</dbReference>
<dbReference type="InterPro" id="IPR051120">
    <property type="entry name" value="ABC_AA/LPS_Transport"/>
</dbReference>
<dbReference type="STRING" id="272627.CCC_02491"/>
<dbReference type="GO" id="GO:0005886">
    <property type="term" value="C:plasma membrane"/>
    <property type="evidence" value="ECO:0007669"/>
    <property type="project" value="TreeGrafter"/>
</dbReference>
<evidence type="ECO:0000259" key="4">
    <source>
        <dbReference type="PROSITE" id="PS50893"/>
    </source>
</evidence>
<dbReference type="CDD" id="cd03219">
    <property type="entry name" value="ABC_Mj1267_LivG_branched"/>
    <property type="match status" value="1"/>
</dbReference>
<dbReference type="RefSeq" id="WP_201773303.1">
    <property type="nucleotide sequence ID" value="NZ_JXSL01000027.1"/>
</dbReference>
<evidence type="ECO:0000313" key="5">
    <source>
        <dbReference type="EMBL" id="KIL99041.1"/>
    </source>
</evidence>
<accession>A0A0C2V1S7</accession>
<dbReference type="PANTHER" id="PTHR45772">
    <property type="entry name" value="CONSERVED COMPONENT OF ABC TRANSPORTER FOR NATURAL AMINO ACIDS-RELATED"/>
    <property type="match status" value="1"/>
</dbReference>
<evidence type="ECO:0000256" key="1">
    <source>
        <dbReference type="ARBA" id="ARBA00022448"/>
    </source>
</evidence>
<dbReference type="AlphaFoldDB" id="A0A0C2V1S7"/>
<keyword evidence="2" id="KW-0547">Nucleotide-binding</keyword>
<evidence type="ECO:0000256" key="3">
    <source>
        <dbReference type="ARBA" id="ARBA00022840"/>
    </source>
</evidence>
<dbReference type="Gene3D" id="3.40.50.300">
    <property type="entry name" value="P-loop containing nucleotide triphosphate hydrolases"/>
    <property type="match status" value="1"/>
</dbReference>
<gene>
    <name evidence="5" type="ORF">CCC_02491</name>
</gene>
<feature type="domain" description="ABC transporter" evidence="4">
    <location>
        <begin position="3"/>
        <end position="235"/>
    </location>
</feature>
<dbReference type="Pfam" id="PF00005">
    <property type="entry name" value="ABC_tran"/>
    <property type="match status" value="1"/>
</dbReference>